<dbReference type="GO" id="GO:0005829">
    <property type="term" value="C:cytosol"/>
    <property type="evidence" value="ECO:0007669"/>
    <property type="project" value="TreeGrafter"/>
</dbReference>
<reference evidence="3 4" key="1">
    <citation type="submission" date="2018-05" db="EMBL/GenBank/DDBJ databases">
        <title>Spiribacter halobius sp. nov., a moderately halophilic bacterium isolated from marine solar saltern.</title>
        <authorList>
            <person name="Zheng W.-S."/>
            <person name="Lu D.-C."/>
            <person name="Du Z.-J."/>
        </authorList>
    </citation>
    <scope>NUCLEOTIDE SEQUENCE [LARGE SCALE GENOMIC DNA]</scope>
    <source>
        <strain evidence="3 4">E85</strain>
    </source>
</reference>
<dbReference type="SUPFAM" id="SSF53218">
    <property type="entry name" value="Molybdenum cofactor biosynthesis proteins"/>
    <property type="match status" value="1"/>
</dbReference>
<gene>
    <name evidence="3" type="ORF">DEM34_13455</name>
</gene>
<organism evidence="3 4">
    <name type="scientific">Sediminicurvatus halobius</name>
    <dbReference type="NCBI Taxonomy" id="2182432"/>
    <lineage>
        <taxon>Bacteria</taxon>
        <taxon>Pseudomonadati</taxon>
        <taxon>Pseudomonadota</taxon>
        <taxon>Gammaproteobacteria</taxon>
        <taxon>Chromatiales</taxon>
        <taxon>Ectothiorhodospiraceae</taxon>
        <taxon>Sediminicurvatus</taxon>
    </lineage>
</organism>
<proteinExistence type="inferred from homology"/>
<sequence length="373" mass="37447">MADGPRDMSGDELLGVEEARAWLAAHWPPAAARSVPLSEAIGCVAAADVTADAPWPSQPSAREHGVAVAAADTQGAGVYSPVRLGWSQGRARRIAAGEALPRGSDAVVPAGIAAVDEQGVTLSTPVAAGEGVRRAGADIAPGDRLLAAGERLSPLAAARLGALGIRELACQAPLPVTLTVIDGAATASLTGTLVARLLQQPGIEVRIVDGGLEASLAADAPPGLIVALGGSGEVPDDPLAGLLARHDGLVARGVAMQPGLGTRLGQLGALRVLGVPGQPWPAFCALWLLLGARLGLTPPASGVARLGRKLSSPLGVTELVPLARAGDGVVPLPRDAVLPPARLAGVMVVAEESEGHAAGEMVTVAWLEESRNV</sequence>
<dbReference type="Pfam" id="PF03453">
    <property type="entry name" value="MoeA_N"/>
    <property type="match status" value="1"/>
</dbReference>
<dbReference type="InterPro" id="IPR036425">
    <property type="entry name" value="MoaB/Mog-like_dom_sf"/>
</dbReference>
<dbReference type="Gene3D" id="2.40.340.10">
    <property type="entry name" value="MoeA, C-terminal, domain IV"/>
    <property type="match status" value="1"/>
</dbReference>
<evidence type="ECO:0000313" key="4">
    <source>
        <dbReference type="Proteomes" id="UP000245474"/>
    </source>
</evidence>
<dbReference type="EMBL" id="QFFI01000022">
    <property type="protein sequence ID" value="PWG62137.1"/>
    <property type="molecule type" value="Genomic_DNA"/>
</dbReference>
<dbReference type="SUPFAM" id="SSF63882">
    <property type="entry name" value="MoeA N-terminal region -like"/>
    <property type="match status" value="1"/>
</dbReference>
<dbReference type="GO" id="GO:0061599">
    <property type="term" value="F:molybdopterin molybdotransferase activity"/>
    <property type="evidence" value="ECO:0007669"/>
    <property type="project" value="UniProtKB-UniRule"/>
</dbReference>
<dbReference type="EC" id="2.10.1.1" evidence="1"/>
<dbReference type="Gene3D" id="3.40.980.10">
    <property type="entry name" value="MoaB/Mog-like domain"/>
    <property type="match status" value="1"/>
</dbReference>
<dbReference type="UniPathway" id="UPA00344"/>
<dbReference type="AlphaFoldDB" id="A0A2U2MZA7"/>
<dbReference type="GO" id="GO:0046872">
    <property type="term" value="F:metal ion binding"/>
    <property type="evidence" value="ECO:0007669"/>
    <property type="project" value="UniProtKB-UniRule"/>
</dbReference>
<evidence type="ECO:0000313" key="3">
    <source>
        <dbReference type="EMBL" id="PWG62137.1"/>
    </source>
</evidence>
<dbReference type="GO" id="GO:0006777">
    <property type="term" value="P:Mo-molybdopterin cofactor biosynthetic process"/>
    <property type="evidence" value="ECO:0007669"/>
    <property type="project" value="UniProtKB-UniRule"/>
</dbReference>
<dbReference type="PANTHER" id="PTHR10192:SF5">
    <property type="entry name" value="GEPHYRIN"/>
    <property type="match status" value="1"/>
</dbReference>
<keyword evidence="1" id="KW-0808">Transferase</keyword>
<keyword evidence="1" id="KW-0500">Molybdenum</keyword>
<accession>A0A2U2MZA7</accession>
<dbReference type="InterPro" id="IPR005110">
    <property type="entry name" value="MoeA_linker/N"/>
</dbReference>
<dbReference type="RefSeq" id="WP_109679340.1">
    <property type="nucleotide sequence ID" value="NZ_CP086615.1"/>
</dbReference>
<dbReference type="InterPro" id="IPR036688">
    <property type="entry name" value="MoeA_C_domain_IV_sf"/>
</dbReference>
<comment type="function">
    <text evidence="1">Catalyzes the insertion of molybdate into adenylated molybdopterin with the concomitant release of AMP.</text>
</comment>
<dbReference type="Gene3D" id="2.170.190.11">
    <property type="entry name" value="Molybdopterin biosynthesis moea protein, domain 3"/>
    <property type="match status" value="1"/>
</dbReference>
<dbReference type="Gene3D" id="3.90.105.10">
    <property type="entry name" value="Molybdopterin biosynthesis moea protein, domain 2"/>
    <property type="match status" value="1"/>
</dbReference>
<comment type="catalytic activity">
    <reaction evidence="1">
        <text>adenylyl-molybdopterin + molybdate = Mo-molybdopterin + AMP + H(+)</text>
        <dbReference type="Rhea" id="RHEA:35047"/>
        <dbReference type="ChEBI" id="CHEBI:15378"/>
        <dbReference type="ChEBI" id="CHEBI:36264"/>
        <dbReference type="ChEBI" id="CHEBI:62727"/>
        <dbReference type="ChEBI" id="CHEBI:71302"/>
        <dbReference type="ChEBI" id="CHEBI:456215"/>
    </reaction>
</comment>
<dbReference type="InterPro" id="IPR038987">
    <property type="entry name" value="MoeA-like"/>
</dbReference>
<name>A0A2U2MZA7_9GAMM</name>
<comment type="pathway">
    <text evidence="1">Cofactor biosynthesis; molybdopterin biosynthesis.</text>
</comment>
<comment type="cofactor">
    <cofactor evidence="1">
        <name>Mg(2+)</name>
        <dbReference type="ChEBI" id="CHEBI:18420"/>
    </cofactor>
</comment>
<dbReference type="Proteomes" id="UP000245474">
    <property type="component" value="Unassembled WGS sequence"/>
</dbReference>
<keyword evidence="4" id="KW-1185">Reference proteome</keyword>
<protein>
    <recommendedName>
        <fullName evidence="1">Molybdopterin molybdenumtransferase</fullName>
        <ecNumber evidence="1">2.10.1.1</ecNumber>
    </recommendedName>
</protein>
<dbReference type="PANTHER" id="PTHR10192">
    <property type="entry name" value="MOLYBDOPTERIN BIOSYNTHESIS PROTEIN"/>
    <property type="match status" value="1"/>
</dbReference>
<comment type="similarity">
    <text evidence="1">Belongs to the MoeA family.</text>
</comment>
<feature type="domain" description="MoeA N-terminal and linker" evidence="2">
    <location>
        <begin position="16"/>
        <end position="164"/>
    </location>
</feature>
<keyword evidence="1" id="KW-0479">Metal-binding</keyword>
<keyword evidence="1" id="KW-0501">Molybdenum cofactor biosynthesis</keyword>
<keyword evidence="1" id="KW-0460">Magnesium</keyword>
<comment type="caution">
    <text evidence="3">The sequence shown here is derived from an EMBL/GenBank/DDBJ whole genome shotgun (WGS) entry which is preliminary data.</text>
</comment>
<evidence type="ECO:0000259" key="2">
    <source>
        <dbReference type="Pfam" id="PF03453"/>
    </source>
</evidence>
<evidence type="ECO:0000256" key="1">
    <source>
        <dbReference type="RuleBase" id="RU365090"/>
    </source>
</evidence>
<dbReference type="InterPro" id="IPR036135">
    <property type="entry name" value="MoeA_linker/N_sf"/>
</dbReference>